<proteinExistence type="predicted"/>
<feature type="compositionally biased region" description="Low complexity" evidence="1">
    <location>
        <begin position="92"/>
        <end position="107"/>
    </location>
</feature>
<feature type="region of interest" description="Disordered" evidence="1">
    <location>
        <begin position="588"/>
        <end position="645"/>
    </location>
</feature>
<keyword evidence="3" id="KW-1185">Reference proteome</keyword>
<feature type="region of interest" description="Disordered" evidence="1">
    <location>
        <begin position="341"/>
        <end position="440"/>
    </location>
</feature>
<feature type="compositionally biased region" description="Polar residues" evidence="1">
    <location>
        <begin position="72"/>
        <end position="83"/>
    </location>
</feature>
<feature type="compositionally biased region" description="Low complexity" evidence="1">
    <location>
        <begin position="205"/>
        <end position="220"/>
    </location>
</feature>
<evidence type="ECO:0000256" key="1">
    <source>
        <dbReference type="SAM" id="MobiDB-lite"/>
    </source>
</evidence>
<dbReference type="EMBL" id="JAVRRJ010000004">
    <property type="protein sequence ID" value="KAK5085951.1"/>
    <property type="molecule type" value="Genomic_DNA"/>
</dbReference>
<accession>A0AAN7YB25</accession>
<evidence type="ECO:0000313" key="2">
    <source>
        <dbReference type="EMBL" id="KAK5085951.1"/>
    </source>
</evidence>
<dbReference type="AlphaFoldDB" id="A0AAN7YB25"/>
<feature type="compositionally biased region" description="Polar residues" evidence="1">
    <location>
        <begin position="389"/>
        <end position="402"/>
    </location>
</feature>
<feature type="compositionally biased region" description="Polar residues" evidence="1">
    <location>
        <begin position="169"/>
        <end position="179"/>
    </location>
</feature>
<organism evidence="2 3">
    <name type="scientific">Lithohypha guttulata</name>
    <dbReference type="NCBI Taxonomy" id="1690604"/>
    <lineage>
        <taxon>Eukaryota</taxon>
        <taxon>Fungi</taxon>
        <taxon>Dikarya</taxon>
        <taxon>Ascomycota</taxon>
        <taxon>Pezizomycotina</taxon>
        <taxon>Eurotiomycetes</taxon>
        <taxon>Chaetothyriomycetidae</taxon>
        <taxon>Chaetothyriales</taxon>
        <taxon>Trichomeriaceae</taxon>
        <taxon>Lithohypha</taxon>
    </lineage>
</organism>
<feature type="compositionally biased region" description="Low complexity" evidence="1">
    <location>
        <begin position="180"/>
        <end position="189"/>
    </location>
</feature>
<name>A0AAN7YB25_9EURO</name>
<feature type="region of interest" description="Disordered" evidence="1">
    <location>
        <begin position="1"/>
        <end position="24"/>
    </location>
</feature>
<feature type="compositionally biased region" description="Low complexity" evidence="1">
    <location>
        <begin position="148"/>
        <end position="166"/>
    </location>
</feature>
<feature type="compositionally biased region" description="Polar residues" evidence="1">
    <location>
        <begin position="360"/>
        <end position="373"/>
    </location>
</feature>
<comment type="caution">
    <text evidence="2">The sequence shown here is derived from an EMBL/GenBank/DDBJ whole genome shotgun (WGS) entry which is preliminary data.</text>
</comment>
<evidence type="ECO:0000313" key="3">
    <source>
        <dbReference type="Proteomes" id="UP001309876"/>
    </source>
</evidence>
<feature type="compositionally biased region" description="Polar residues" evidence="1">
    <location>
        <begin position="743"/>
        <end position="753"/>
    </location>
</feature>
<reference evidence="2 3" key="1">
    <citation type="submission" date="2023-08" db="EMBL/GenBank/DDBJ databases">
        <title>Black Yeasts Isolated from many extreme environments.</title>
        <authorList>
            <person name="Coleine C."/>
            <person name="Stajich J.E."/>
            <person name="Selbmann L."/>
        </authorList>
    </citation>
    <scope>NUCLEOTIDE SEQUENCE [LARGE SCALE GENOMIC DNA]</scope>
    <source>
        <strain evidence="2 3">CCFEE 5910</strain>
    </source>
</reference>
<feature type="compositionally biased region" description="Low complexity" evidence="1">
    <location>
        <begin position="227"/>
        <end position="238"/>
    </location>
</feature>
<feature type="region of interest" description="Disordered" evidence="1">
    <location>
        <begin position="60"/>
        <end position="283"/>
    </location>
</feature>
<sequence>MLAVSSGSHSKFRPPRSSASQEDLTSTAAYECILKSFLNGSNRPQFRSMSQELALCKGGKKPANRFAGTVHPNESASQMSSNVNHEEGAEAGGDAAARMAKAIQAQAEKGSKVSSSSKATVPYKEVSAKPGSSKSKAHSALQIEDVTSKVSSNRSSKSAATTNSKALVPTSQKVKNDATSSVSKSSSAHSSKDAPGLLAIEAAPSQVSKASSSRQSSSSSRSKDNKSTVSSASGSKSSTTKDKASSQVSSASSSKPKSSSRASSKSKALVPDTKAGYKASPLAHEIKAEDLDDDMYSISIHERGPLGAAPANREELLAMILRQNPKLDVDEASVIVDNQIATGHATSPEIGRSKVGARSEVSSKMHSTTSRASSYKGKEKEVQPYKPSPLSTVSKASSTRSKQVVPVQSEPSIVSMASDRKSSASRVPSTKGKEVVRQDSSSKILEAGLTDGLFQGQTGSTSVLSDSSKALVLPNTGLLPALAVACAKVGQSQTSNSSSTTDLLMLAQIRQQRELQRAQAVAAFEASQSTLGSNLAQTRMAELELAKQSLEDSRTLTRLQELGIHNEKLANLALQSHEDQVAALAREEAAQADERQRQLSSALREREEAGKARLRQQRGDISKAERRKEDERDQQTQMEYERMDHDQQMDKTDAFGRLMEAGRPRQAPQPRRSGLKMGYEYGYQNSRTGGEGTVEMRIGKGCNNSGTGVCPRCHREFREHPVKLHSDGGVMDRSGRRLLPTGSDVSKASSSRK</sequence>
<feature type="compositionally biased region" description="Low complexity" evidence="1">
    <location>
        <begin position="245"/>
        <end position="268"/>
    </location>
</feature>
<protein>
    <submittedName>
        <fullName evidence="2">Uncharacterized protein</fullName>
    </submittedName>
</protein>
<feature type="region of interest" description="Disordered" evidence="1">
    <location>
        <begin position="718"/>
        <end position="753"/>
    </location>
</feature>
<gene>
    <name evidence="2" type="ORF">LTR05_005241</name>
</gene>
<dbReference type="Proteomes" id="UP001309876">
    <property type="component" value="Unassembled WGS sequence"/>
</dbReference>